<protein>
    <submittedName>
        <fullName evidence="2">Pterin binding enzyme</fullName>
    </submittedName>
</protein>
<proteinExistence type="predicted"/>
<comment type="caution">
    <text evidence="2">The sequence shown here is derived from an EMBL/GenBank/DDBJ whole genome shotgun (WGS) entry which is preliminary data.</text>
</comment>
<evidence type="ECO:0000313" key="2">
    <source>
        <dbReference type="EMBL" id="TWT52625.1"/>
    </source>
</evidence>
<dbReference type="PROSITE" id="PS50972">
    <property type="entry name" value="PTERIN_BINDING"/>
    <property type="match status" value="1"/>
</dbReference>
<sequence length="593" mass="65762">MVVVSPVGPPVGKFGQHASVSPFQPAHKKTRDPGHVSNQVLHKLAKHESLVLFFVKLRQCQSIATRDTSPQFFRCKDHESLADLVHADRFGVTLSSPDQTERKLEAVSCVAVPSVIMMQGNMNQVIQPKPHHHFHFITGKLAEVALRDVVSKLSHEYGFAYSIGVAPITVAALITPKWLLRHWDVPSQATHVVVPGYCEQGISLLQESSQIPVLLGPVDCRSLPEWFGGKSVPVDLSRYNTRIIAEINHAPRMSIETVVKRAKQAAVDGADVIDFGCDPTQRCHRIGDYIAAIIDQGLQVSVDTFDEWEASEATRRGASLVLSVNSSNRESARDWGAEVVVIPDTPGDEKSFEKNIGFLDTAGVKIRLDPILEPIGANFAGSLVRYAKTRNDYPDHAMMMGIGNLTELTDVDSAGLNLMLLAICEELRIESVLTTEVINWARSSLRECDIARRLAYYSVRNGVPPKRLSDALVMLRDPKLTPFSTEMLSSLASSLKDNNYRLFAQDDVIHVLAAGLHLRDADPFLLFEKLMQQPASDNVDASHAFYLGYEMAKASIALTLGKQYNQDQALDWGLLTREEDLHRIKRGNRHRNS</sequence>
<accession>A0A5C5WQS0</accession>
<dbReference type="Gene3D" id="3.20.20.20">
    <property type="entry name" value="Dihydropteroate synthase-like"/>
    <property type="match status" value="1"/>
</dbReference>
<dbReference type="Pfam" id="PF00809">
    <property type="entry name" value="Pterin_bind"/>
    <property type="match status" value="1"/>
</dbReference>
<dbReference type="InterPro" id="IPR011005">
    <property type="entry name" value="Dihydropteroate_synth-like_sf"/>
</dbReference>
<feature type="domain" description="Pterin-binding" evidence="1">
    <location>
        <begin position="233"/>
        <end position="456"/>
    </location>
</feature>
<name>A0A5C5WQS0_9BACT</name>
<reference evidence="2 3" key="1">
    <citation type="submission" date="2019-02" db="EMBL/GenBank/DDBJ databases">
        <title>Deep-cultivation of Planctomycetes and their phenomic and genomic characterization uncovers novel biology.</title>
        <authorList>
            <person name="Wiegand S."/>
            <person name="Jogler M."/>
            <person name="Boedeker C."/>
            <person name="Pinto D."/>
            <person name="Vollmers J."/>
            <person name="Rivas-Marin E."/>
            <person name="Kohn T."/>
            <person name="Peeters S.H."/>
            <person name="Heuer A."/>
            <person name="Rast P."/>
            <person name="Oberbeckmann S."/>
            <person name="Bunk B."/>
            <person name="Jeske O."/>
            <person name="Meyerdierks A."/>
            <person name="Storesund J.E."/>
            <person name="Kallscheuer N."/>
            <person name="Luecker S."/>
            <person name="Lage O.M."/>
            <person name="Pohl T."/>
            <person name="Merkel B.J."/>
            <person name="Hornburger P."/>
            <person name="Mueller R.-W."/>
            <person name="Bruemmer F."/>
            <person name="Labrenz M."/>
            <person name="Spormann A.M."/>
            <person name="Op Den Camp H."/>
            <person name="Overmann J."/>
            <person name="Amann R."/>
            <person name="Jetten M.S.M."/>
            <person name="Mascher T."/>
            <person name="Medema M.H."/>
            <person name="Devos D.P."/>
            <person name="Kaster A.-K."/>
            <person name="Ovreas L."/>
            <person name="Rohde M."/>
            <person name="Galperin M.Y."/>
            <person name="Jogler C."/>
        </authorList>
    </citation>
    <scope>NUCLEOTIDE SEQUENCE [LARGE SCALE GENOMIC DNA]</scope>
    <source>
        <strain evidence="2 3">Pla22</strain>
    </source>
</reference>
<dbReference type="SUPFAM" id="SSF51717">
    <property type="entry name" value="Dihydropteroate synthetase-like"/>
    <property type="match status" value="1"/>
</dbReference>
<evidence type="ECO:0000259" key="1">
    <source>
        <dbReference type="PROSITE" id="PS50972"/>
    </source>
</evidence>
<dbReference type="EMBL" id="SJPI01000001">
    <property type="protein sequence ID" value="TWT52625.1"/>
    <property type="molecule type" value="Genomic_DNA"/>
</dbReference>
<dbReference type="InterPro" id="IPR000489">
    <property type="entry name" value="Pterin-binding_dom"/>
</dbReference>
<evidence type="ECO:0000313" key="3">
    <source>
        <dbReference type="Proteomes" id="UP000316598"/>
    </source>
</evidence>
<dbReference type="AlphaFoldDB" id="A0A5C5WQS0"/>
<keyword evidence="3" id="KW-1185">Reference proteome</keyword>
<gene>
    <name evidence="2" type="ORF">Pla22_02510</name>
</gene>
<dbReference type="InterPro" id="IPR045406">
    <property type="entry name" value="DUF6513"/>
</dbReference>
<organism evidence="2 3">
    <name type="scientific">Rubripirellula amarantea</name>
    <dbReference type="NCBI Taxonomy" id="2527999"/>
    <lineage>
        <taxon>Bacteria</taxon>
        <taxon>Pseudomonadati</taxon>
        <taxon>Planctomycetota</taxon>
        <taxon>Planctomycetia</taxon>
        <taxon>Pirellulales</taxon>
        <taxon>Pirellulaceae</taxon>
        <taxon>Rubripirellula</taxon>
    </lineage>
</organism>
<dbReference type="Pfam" id="PF20123">
    <property type="entry name" value="DUF6513"/>
    <property type="match status" value="1"/>
</dbReference>
<dbReference type="Proteomes" id="UP000316598">
    <property type="component" value="Unassembled WGS sequence"/>
</dbReference>
<dbReference type="GO" id="GO:0042558">
    <property type="term" value="P:pteridine-containing compound metabolic process"/>
    <property type="evidence" value="ECO:0007669"/>
    <property type="project" value="InterPro"/>
</dbReference>